<dbReference type="PANTHER" id="PTHR30383:SF5">
    <property type="entry name" value="SGNH HYDROLASE-TYPE ESTERASE DOMAIN-CONTAINING PROTEIN"/>
    <property type="match status" value="1"/>
</dbReference>
<dbReference type="InterPro" id="IPR036514">
    <property type="entry name" value="SGNH_hydro_sf"/>
</dbReference>
<evidence type="ECO:0000259" key="1">
    <source>
        <dbReference type="Pfam" id="PF13472"/>
    </source>
</evidence>
<proteinExistence type="predicted"/>
<sequence>MVKVCFFGDSLTTGMLSSGSDKYYPPSAVTARAKSKWTVVNEGIPGDMLSEMPSRLSSLLRDSARKHRGSIDVIAFLGGTNDLRMGRKTEEIVSDLRNIAEISRTNGAALIMITIPGNSSDAIAGIGAKRASVNDFIVGESEELNYTVVDISSALPFGEEEGMYGEDGVHLTRKGYKKVGDLLLQALTAVLKRTSKEK</sequence>
<accession>A0A9W7G2D0</accession>
<name>A0A9W7G2D0_9STRA</name>
<comment type="caution">
    <text evidence="2">The sequence shown here is derived from an EMBL/GenBank/DDBJ whole genome shotgun (WGS) entry which is preliminary data.</text>
</comment>
<dbReference type="Pfam" id="PF13472">
    <property type="entry name" value="Lipase_GDSL_2"/>
    <property type="match status" value="1"/>
</dbReference>
<organism evidence="2 3">
    <name type="scientific">Triparma columacea</name>
    <dbReference type="NCBI Taxonomy" id="722753"/>
    <lineage>
        <taxon>Eukaryota</taxon>
        <taxon>Sar</taxon>
        <taxon>Stramenopiles</taxon>
        <taxon>Ochrophyta</taxon>
        <taxon>Bolidophyceae</taxon>
        <taxon>Parmales</taxon>
        <taxon>Triparmaceae</taxon>
        <taxon>Triparma</taxon>
    </lineage>
</organism>
<dbReference type="InterPro" id="IPR013830">
    <property type="entry name" value="SGNH_hydro"/>
</dbReference>
<gene>
    <name evidence="2" type="ORF">TrCOL_g6140</name>
</gene>
<feature type="domain" description="SGNH hydrolase-type esterase" evidence="1">
    <location>
        <begin position="6"/>
        <end position="177"/>
    </location>
</feature>
<dbReference type="Gene3D" id="3.40.50.1110">
    <property type="entry name" value="SGNH hydrolase"/>
    <property type="match status" value="1"/>
</dbReference>
<reference evidence="3" key="1">
    <citation type="journal article" date="2023" name="Commun. Biol.">
        <title>Genome analysis of Parmales, the sister group of diatoms, reveals the evolutionary specialization of diatoms from phago-mixotrophs to photoautotrophs.</title>
        <authorList>
            <person name="Ban H."/>
            <person name="Sato S."/>
            <person name="Yoshikawa S."/>
            <person name="Yamada K."/>
            <person name="Nakamura Y."/>
            <person name="Ichinomiya M."/>
            <person name="Sato N."/>
            <person name="Blanc-Mathieu R."/>
            <person name="Endo H."/>
            <person name="Kuwata A."/>
            <person name="Ogata H."/>
        </authorList>
    </citation>
    <scope>NUCLEOTIDE SEQUENCE [LARGE SCALE GENOMIC DNA]</scope>
</reference>
<dbReference type="GO" id="GO:0004622">
    <property type="term" value="F:phosphatidylcholine lysophospholipase activity"/>
    <property type="evidence" value="ECO:0007669"/>
    <property type="project" value="TreeGrafter"/>
</dbReference>
<dbReference type="AlphaFoldDB" id="A0A9W7G2D0"/>
<dbReference type="OrthoDB" id="408760at2759"/>
<dbReference type="EMBL" id="BRYA01000688">
    <property type="protein sequence ID" value="GMI29788.1"/>
    <property type="molecule type" value="Genomic_DNA"/>
</dbReference>
<evidence type="ECO:0000313" key="3">
    <source>
        <dbReference type="Proteomes" id="UP001165065"/>
    </source>
</evidence>
<dbReference type="Proteomes" id="UP001165065">
    <property type="component" value="Unassembled WGS sequence"/>
</dbReference>
<dbReference type="PANTHER" id="PTHR30383">
    <property type="entry name" value="THIOESTERASE 1/PROTEASE 1/LYSOPHOSPHOLIPASE L1"/>
    <property type="match status" value="1"/>
</dbReference>
<dbReference type="InterPro" id="IPR051532">
    <property type="entry name" value="Ester_Hydrolysis_Enzymes"/>
</dbReference>
<keyword evidence="3" id="KW-1185">Reference proteome</keyword>
<dbReference type="SUPFAM" id="SSF52266">
    <property type="entry name" value="SGNH hydrolase"/>
    <property type="match status" value="1"/>
</dbReference>
<protein>
    <recommendedName>
        <fullName evidence="1">SGNH hydrolase-type esterase domain-containing protein</fullName>
    </recommendedName>
</protein>
<evidence type="ECO:0000313" key="2">
    <source>
        <dbReference type="EMBL" id="GMI29788.1"/>
    </source>
</evidence>